<reference evidence="2" key="1">
    <citation type="submission" date="2021-01" db="EMBL/GenBank/DDBJ databases">
        <title>Whole genome shotgun sequence of Catellatospora methionotrophica NBRC 14553.</title>
        <authorList>
            <person name="Komaki H."/>
            <person name="Tamura T."/>
        </authorList>
    </citation>
    <scope>NUCLEOTIDE SEQUENCE</scope>
    <source>
        <strain evidence="2">NBRC 14553</strain>
    </source>
</reference>
<sequence length="307" mass="33246">MSFSGVSPPRLTQDRVDRGLTLTPVPKPPLRPEALARRIFRGADALESGLLTRAQLRSSAWRPLFRGVYADRDLTITHRLRCLAVSDFLLPEDGVIAGRSAASLYGAPYAPDESVEILTPGRFGPMAGILVHRGPVPEKDVTRRVDGIRVTTPQRTGWDLARWLDVVEAVALLDVMVARGAVSVGALVEYAQARIGKPGWGRLLKAAQLVDSSARGAHESRVRVRLVLAGVAAPVVKYVLARDGEPAVRLDLAWPDHRVAVDCAETPAAPLGGDWLVLPASPEQVADGYDPLIRDVKAALRARRPRD</sequence>
<dbReference type="Proteomes" id="UP000660339">
    <property type="component" value="Unassembled WGS sequence"/>
</dbReference>
<evidence type="ECO:0000256" key="1">
    <source>
        <dbReference type="SAM" id="MobiDB-lite"/>
    </source>
</evidence>
<evidence type="ECO:0008006" key="4">
    <source>
        <dbReference type="Google" id="ProtNLM"/>
    </source>
</evidence>
<keyword evidence="3" id="KW-1185">Reference proteome</keyword>
<dbReference type="AlphaFoldDB" id="A0A8J3LNN8"/>
<dbReference type="EMBL" id="BONJ01000025">
    <property type="protein sequence ID" value="GIG16065.1"/>
    <property type="molecule type" value="Genomic_DNA"/>
</dbReference>
<protein>
    <recommendedName>
        <fullName evidence="4">AbiEi antitoxin C-terminal domain-containing protein</fullName>
    </recommendedName>
</protein>
<evidence type="ECO:0000313" key="3">
    <source>
        <dbReference type="Proteomes" id="UP000660339"/>
    </source>
</evidence>
<proteinExistence type="predicted"/>
<accession>A0A8J3LNN8</accession>
<feature type="region of interest" description="Disordered" evidence="1">
    <location>
        <begin position="1"/>
        <end position="29"/>
    </location>
</feature>
<organism evidence="2 3">
    <name type="scientific">Catellatospora methionotrophica</name>
    <dbReference type="NCBI Taxonomy" id="121620"/>
    <lineage>
        <taxon>Bacteria</taxon>
        <taxon>Bacillati</taxon>
        <taxon>Actinomycetota</taxon>
        <taxon>Actinomycetes</taxon>
        <taxon>Micromonosporales</taxon>
        <taxon>Micromonosporaceae</taxon>
        <taxon>Catellatospora</taxon>
    </lineage>
</organism>
<comment type="caution">
    <text evidence="2">The sequence shown here is derived from an EMBL/GenBank/DDBJ whole genome shotgun (WGS) entry which is preliminary data.</text>
</comment>
<name>A0A8J3LNN8_9ACTN</name>
<gene>
    <name evidence="2" type="ORF">Cme02nite_43970</name>
</gene>
<evidence type="ECO:0000313" key="2">
    <source>
        <dbReference type="EMBL" id="GIG16065.1"/>
    </source>
</evidence>